<dbReference type="EMBL" id="WIUZ02000012">
    <property type="protein sequence ID" value="KAF9782347.1"/>
    <property type="molecule type" value="Genomic_DNA"/>
</dbReference>
<comment type="caution">
    <text evidence="1">The sequence shown here is derived from an EMBL/GenBank/DDBJ whole genome shotgun (WGS) entry which is preliminary data.</text>
</comment>
<dbReference type="PANTHER" id="PTHR10378">
    <property type="entry name" value="LIM DOMAIN-BINDING PROTEIN"/>
    <property type="match status" value="1"/>
</dbReference>
<accession>A0A9P6HA40</accession>
<protein>
    <submittedName>
        <fullName evidence="1">LIM-domain binding protein-domain-containing protein</fullName>
    </submittedName>
</protein>
<proteinExistence type="predicted"/>
<dbReference type="AlphaFoldDB" id="A0A9P6HA40"/>
<dbReference type="OrthoDB" id="774557at2759"/>
<organism evidence="1 2">
    <name type="scientific">Thelephora terrestris</name>
    <dbReference type="NCBI Taxonomy" id="56493"/>
    <lineage>
        <taxon>Eukaryota</taxon>
        <taxon>Fungi</taxon>
        <taxon>Dikarya</taxon>
        <taxon>Basidiomycota</taxon>
        <taxon>Agaricomycotina</taxon>
        <taxon>Agaricomycetes</taxon>
        <taxon>Thelephorales</taxon>
        <taxon>Thelephoraceae</taxon>
        <taxon>Thelephora</taxon>
    </lineage>
</organism>
<evidence type="ECO:0000313" key="1">
    <source>
        <dbReference type="EMBL" id="KAF9782347.1"/>
    </source>
</evidence>
<reference evidence="1" key="2">
    <citation type="submission" date="2020-11" db="EMBL/GenBank/DDBJ databases">
        <authorList>
            <consortium name="DOE Joint Genome Institute"/>
            <person name="Kuo A."/>
            <person name="Miyauchi S."/>
            <person name="Kiss E."/>
            <person name="Drula E."/>
            <person name="Kohler A."/>
            <person name="Sanchez-Garcia M."/>
            <person name="Andreopoulos B."/>
            <person name="Barry K.W."/>
            <person name="Bonito G."/>
            <person name="Buee M."/>
            <person name="Carver A."/>
            <person name="Chen C."/>
            <person name="Cichocki N."/>
            <person name="Clum A."/>
            <person name="Culley D."/>
            <person name="Crous P.W."/>
            <person name="Fauchery L."/>
            <person name="Girlanda M."/>
            <person name="Hayes R."/>
            <person name="Keri Z."/>
            <person name="Labutti K."/>
            <person name="Lipzen A."/>
            <person name="Lombard V."/>
            <person name="Magnuson J."/>
            <person name="Maillard F."/>
            <person name="Morin E."/>
            <person name="Murat C."/>
            <person name="Nolan M."/>
            <person name="Ohm R."/>
            <person name="Pangilinan J."/>
            <person name="Pereira M."/>
            <person name="Perotto S."/>
            <person name="Peter M."/>
            <person name="Riley R."/>
            <person name="Sitrit Y."/>
            <person name="Stielow B."/>
            <person name="Szollosi G."/>
            <person name="Zifcakova L."/>
            <person name="Stursova M."/>
            <person name="Spatafora J.W."/>
            <person name="Tedersoo L."/>
            <person name="Vaario L.-M."/>
            <person name="Yamada A."/>
            <person name="Yan M."/>
            <person name="Wang P."/>
            <person name="Xu J."/>
            <person name="Bruns T."/>
            <person name="Baldrian P."/>
            <person name="Vilgalys R."/>
            <person name="Henrissat B."/>
            <person name="Grigoriev I.V."/>
            <person name="Hibbett D."/>
            <person name="Nagy L.G."/>
            <person name="Martin F.M."/>
        </authorList>
    </citation>
    <scope>NUCLEOTIDE SEQUENCE</scope>
    <source>
        <strain evidence="1">UH-Tt-Lm1</strain>
    </source>
</reference>
<dbReference type="Proteomes" id="UP000736335">
    <property type="component" value="Unassembled WGS sequence"/>
</dbReference>
<dbReference type="Pfam" id="PF01803">
    <property type="entry name" value="LIM_bind"/>
    <property type="match status" value="1"/>
</dbReference>
<gene>
    <name evidence="1" type="ORF">BJ322DRAFT_1010051</name>
</gene>
<dbReference type="InterPro" id="IPR029005">
    <property type="entry name" value="LIM-bd/SEUSS"/>
</dbReference>
<reference evidence="1" key="1">
    <citation type="journal article" date="2020" name="Nat. Commun.">
        <title>Large-scale genome sequencing of mycorrhizal fungi provides insights into the early evolution of symbiotic traits.</title>
        <authorList>
            <person name="Miyauchi S."/>
            <person name="Kiss E."/>
            <person name="Kuo A."/>
            <person name="Drula E."/>
            <person name="Kohler A."/>
            <person name="Sanchez-Garcia M."/>
            <person name="Morin E."/>
            <person name="Andreopoulos B."/>
            <person name="Barry K.W."/>
            <person name="Bonito G."/>
            <person name="Buee M."/>
            <person name="Carver A."/>
            <person name="Chen C."/>
            <person name="Cichocki N."/>
            <person name="Clum A."/>
            <person name="Culley D."/>
            <person name="Crous P.W."/>
            <person name="Fauchery L."/>
            <person name="Girlanda M."/>
            <person name="Hayes R.D."/>
            <person name="Keri Z."/>
            <person name="LaButti K."/>
            <person name="Lipzen A."/>
            <person name="Lombard V."/>
            <person name="Magnuson J."/>
            <person name="Maillard F."/>
            <person name="Murat C."/>
            <person name="Nolan M."/>
            <person name="Ohm R.A."/>
            <person name="Pangilinan J."/>
            <person name="Pereira M.F."/>
            <person name="Perotto S."/>
            <person name="Peter M."/>
            <person name="Pfister S."/>
            <person name="Riley R."/>
            <person name="Sitrit Y."/>
            <person name="Stielow J.B."/>
            <person name="Szollosi G."/>
            <person name="Zifcakova L."/>
            <person name="Stursova M."/>
            <person name="Spatafora J.W."/>
            <person name="Tedersoo L."/>
            <person name="Vaario L.M."/>
            <person name="Yamada A."/>
            <person name="Yan M."/>
            <person name="Wang P."/>
            <person name="Xu J."/>
            <person name="Bruns T."/>
            <person name="Baldrian P."/>
            <person name="Vilgalys R."/>
            <person name="Dunand C."/>
            <person name="Henrissat B."/>
            <person name="Grigoriev I.V."/>
            <person name="Hibbett D."/>
            <person name="Nagy L.G."/>
            <person name="Martin F.M."/>
        </authorList>
    </citation>
    <scope>NUCLEOTIDE SEQUENCE</scope>
    <source>
        <strain evidence="1">UH-Tt-Lm1</strain>
    </source>
</reference>
<sequence length="284" mass="31049">MNLQGQGIIRLLQFSGALSSDNRNKLGLTYWENLVKEYFTPKAILKYTLWKDNQRNEAKPFEIGTPILPRFFLVTSQSGVQSMSISLDGAREKILGSSHLVVECLTAAWTYKYTNGYTIQLCGPLTAHLVLSPSMGIAQGAPPSFSMKFEHLQFDANVHHKLIQVDAIAGSKIGPSPLMGTFTPGMNGMGSQPDRTHDRVHYERSSIPGEPVNAFGIPQATMRCLEVCVHFRLPPVVGCSPLSAPTFQLAESVAQMTDLIHFSNENGLGPLRECSGPIATTSLD</sequence>
<evidence type="ECO:0000313" key="2">
    <source>
        <dbReference type="Proteomes" id="UP000736335"/>
    </source>
</evidence>
<keyword evidence="2" id="KW-1185">Reference proteome</keyword>
<name>A0A9P6HA40_9AGAM</name>